<protein>
    <submittedName>
        <fullName evidence="2">Putative immunoglobulin-binding regulator B</fullName>
    </submittedName>
</protein>
<dbReference type="CDD" id="cd16397">
    <property type="entry name" value="IbrB_like"/>
    <property type="match status" value="1"/>
</dbReference>
<dbReference type="AlphaFoldDB" id="U1WF72"/>
<dbReference type="InterPro" id="IPR036086">
    <property type="entry name" value="ParB/Sulfiredoxin_sf"/>
</dbReference>
<dbReference type="InterPro" id="IPR003115">
    <property type="entry name" value="ParB_N"/>
</dbReference>
<gene>
    <name evidence="2" type="ORF">HMPREF0083_04675</name>
</gene>
<evidence type="ECO:0000259" key="1">
    <source>
        <dbReference type="SMART" id="SM00470"/>
    </source>
</evidence>
<dbReference type="RefSeq" id="WP_021624091.1">
    <property type="nucleotide sequence ID" value="NZ_KE952892.1"/>
</dbReference>
<reference evidence="2 3" key="1">
    <citation type="submission" date="2013-08" db="EMBL/GenBank/DDBJ databases">
        <authorList>
            <person name="Weinstock G."/>
            <person name="Sodergren E."/>
            <person name="Wylie T."/>
            <person name="Fulton L."/>
            <person name="Fulton R."/>
            <person name="Fronick C."/>
            <person name="O'Laughlin M."/>
            <person name="Godfrey J."/>
            <person name="Miner T."/>
            <person name="Herter B."/>
            <person name="Appelbaum E."/>
            <person name="Cordes M."/>
            <person name="Lek S."/>
            <person name="Wollam A."/>
            <person name="Pepin K.H."/>
            <person name="Palsikar V.B."/>
            <person name="Mitreva M."/>
            <person name="Wilson R.K."/>
        </authorList>
    </citation>
    <scope>NUCLEOTIDE SEQUENCE [LARGE SCALE GENOMIC DNA]</scope>
    <source>
        <strain evidence="2 3">ATCC 12856</strain>
    </source>
</reference>
<accession>U1WF72</accession>
<dbReference type="Pfam" id="PF02195">
    <property type="entry name" value="ParB_N"/>
    <property type="match status" value="1"/>
</dbReference>
<evidence type="ECO:0000313" key="3">
    <source>
        <dbReference type="Proteomes" id="UP000016511"/>
    </source>
</evidence>
<dbReference type="GO" id="GO:0071453">
    <property type="term" value="P:cellular response to oxygen levels"/>
    <property type="evidence" value="ECO:0007669"/>
    <property type="project" value="TreeGrafter"/>
</dbReference>
<proteinExistence type="predicted"/>
<dbReference type="eggNOG" id="COG1475">
    <property type="taxonomic scope" value="Bacteria"/>
</dbReference>
<comment type="caution">
    <text evidence="2">The sequence shown here is derived from an EMBL/GenBank/DDBJ whole genome shotgun (WGS) entry which is preliminary data.</text>
</comment>
<dbReference type="SUPFAM" id="SSF110849">
    <property type="entry name" value="ParB/Sulfiredoxin"/>
    <property type="match status" value="1"/>
</dbReference>
<keyword evidence="3" id="KW-1185">Reference proteome</keyword>
<dbReference type="PANTHER" id="PTHR30083:SF1">
    <property type="entry name" value="TRANSCRIPTIONAL REGULATOR"/>
    <property type="match status" value="1"/>
</dbReference>
<name>U1WF72_ANEAE</name>
<dbReference type="PATRIC" id="fig|649747.3.peg.4207"/>
<dbReference type="EMBL" id="AWSJ01000287">
    <property type="protein sequence ID" value="ERI07204.1"/>
    <property type="molecule type" value="Genomic_DNA"/>
</dbReference>
<dbReference type="Proteomes" id="UP000016511">
    <property type="component" value="Unassembled WGS sequence"/>
</dbReference>
<dbReference type="GeneID" id="92841180"/>
<dbReference type="PANTHER" id="PTHR30083">
    <property type="entry name" value="TRANSCRIPTIONAL REGULATOR-RELATED"/>
    <property type="match status" value="1"/>
</dbReference>
<dbReference type="Gene3D" id="3.90.1530.10">
    <property type="entry name" value="Conserved hypothetical protein from pyrococcus furiosus pfu- 392566-001, ParB domain"/>
    <property type="match status" value="1"/>
</dbReference>
<dbReference type="SMART" id="SM00470">
    <property type="entry name" value="ParB"/>
    <property type="match status" value="1"/>
</dbReference>
<dbReference type="HOGENOM" id="CLU_105812_0_0_9"/>
<evidence type="ECO:0000313" key="2">
    <source>
        <dbReference type="EMBL" id="ERI07204.1"/>
    </source>
</evidence>
<feature type="domain" description="ParB-like N-terminal" evidence="1">
    <location>
        <begin position="49"/>
        <end position="144"/>
    </location>
</feature>
<organism evidence="2 3">
    <name type="scientific">Aneurinibacillus aneurinilyticus ATCC 12856</name>
    <dbReference type="NCBI Taxonomy" id="649747"/>
    <lineage>
        <taxon>Bacteria</taxon>
        <taxon>Bacillati</taxon>
        <taxon>Bacillota</taxon>
        <taxon>Bacilli</taxon>
        <taxon>Bacillales</taxon>
        <taxon>Paenibacillaceae</taxon>
        <taxon>Aneurinibacillus group</taxon>
        <taxon>Aneurinibacillus</taxon>
    </lineage>
</organism>
<sequence length="221" mass="25833">MMNKINDLVKQIKEEIESLPLEEKIESLNQVREMLSSISPFSEPVDLVRWVPADQVQANEYNPNKVSSPEMKLLHTSIKLDGYTQPIVTYHLPNGKYEVTDGFHRNRIGKEYKDINERIHGYLPIVVIDKPIDERMGSTIRHNRARGTHQIRSMSDIVIELAKEGWGDEEICKKLGMELDEVIRLKQISGLKEAFQNHEFSRSWEEFEKKYYEKEKFEGNS</sequence>
<dbReference type="STRING" id="649747.HMPREF0083_04675"/>